<dbReference type="InterPro" id="IPR010839">
    <property type="entry name" value="AtuA_N"/>
</dbReference>
<gene>
    <name evidence="2" type="ORF">IV417_17940</name>
</gene>
<protein>
    <submittedName>
        <fullName evidence="2">Acyclic terpene utilization AtuA family protein</fullName>
    </submittedName>
</protein>
<dbReference type="AlphaFoldDB" id="A0AAP2CS04"/>
<dbReference type="Pfam" id="PF07287">
    <property type="entry name" value="AtuA"/>
    <property type="match status" value="1"/>
</dbReference>
<sequence>MMVRVLIPSGALGLNYDKQALARGIAAKPDIIAIDGGSTDSGPSYLGRGVSKYARSSTKIEWAGLMQARAEANCPLVIGTAGTCGADSAVDWMLDITREIATEQGRPVKIAVLRSSQDPAEVAKAYAEHRMTPLPAAPELTAETITSCSNIVALAGAEQITQALNTGADIIIAGRTTDTAIIAALPLARGCHAGGAWHGAKIGECGALCATNPQSGVILIDFDAEGFTVTPLADGAHATPHTVSAHMLYENSDPFILYEPGGHLDVTQSTYTALDETSVRVTGSKWVPSEAYTVKLEGARPAGFQTVLMALLRDPHYVANAQKWVDDITAKCSAKVQDRLGLSASDFTLEIRLIGQNASFGALETATPQAHEVGAIGIVTAQTEALSLEIGKLLNPYLLHHPLTQEEEQPTFAFLFSPAEMPRGQTYEFALNHVLRLEDPMDAFTLEVIDHA</sequence>
<dbReference type="EMBL" id="JADQAZ010000004">
    <property type="protein sequence ID" value="MBT0959274.1"/>
    <property type="molecule type" value="Genomic_DNA"/>
</dbReference>
<evidence type="ECO:0000313" key="3">
    <source>
        <dbReference type="Proteomes" id="UP001315686"/>
    </source>
</evidence>
<reference evidence="2 3" key="1">
    <citation type="journal article" date="2021" name="Arch. Microbiol.">
        <title>Harenicola maris gen. nov., sp. nov. isolated from the Sea of Japan shallow sediments.</title>
        <authorList>
            <person name="Romanenko L.A."/>
            <person name="Kurilenko V.V."/>
            <person name="Chernysheva N.Y."/>
            <person name="Tekutyeva L.A."/>
            <person name="Velansky P.V."/>
            <person name="Svetashev V.I."/>
            <person name="Isaeva M.P."/>
        </authorList>
    </citation>
    <scope>NUCLEOTIDE SEQUENCE [LARGE SCALE GENOMIC DNA]</scope>
    <source>
        <strain evidence="2 3">KMM 3653</strain>
    </source>
</reference>
<evidence type="ECO:0000259" key="1">
    <source>
        <dbReference type="Pfam" id="PF07287"/>
    </source>
</evidence>
<name>A0AAP2CS04_9RHOB</name>
<proteinExistence type="predicted"/>
<feature type="domain" description="Acyclic terpene utilisation N-terminal" evidence="1">
    <location>
        <begin position="94"/>
        <end position="385"/>
    </location>
</feature>
<dbReference type="Proteomes" id="UP001315686">
    <property type="component" value="Unassembled WGS sequence"/>
</dbReference>
<comment type="caution">
    <text evidence="2">The sequence shown here is derived from an EMBL/GenBank/DDBJ whole genome shotgun (WGS) entry which is preliminary data.</text>
</comment>
<organism evidence="2 3">
    <name type="scientific">Harenicola maris</name>
    <dbReference type="NCBI Taxonomy" id="2841044"/>
    <lineage>
        <taxon>Bacteria</taxon>
        <taxon>Pseudomonadati</taxon>
        <taxon>Pseudomonadota</taxon>
        <taxon>Alphaproteobacteria</taxon>
        <taxon>Rhodobacterales</taxon>
        <taxon>Paracoccaceae</taxon>
        <taxon>Harenicola</taxon>
    </lineage>
</organism>
<keyword evidence="3" id="KW-1185">Reference proteome</keyword>
<accession>A0AAP2CS04</accession>
<evidence type="ECO:0000313" key="2">
    <source>
        <dbReference type="EMBL" id="MBT0959274.1"/>
    </source>
</evidence>